<evidence type="ECO:0000313" key="3">
    <source>
        <dbReference type="Proteomes" id="UP000557566"/>
    </source>
</evidence>
<dbReference type="Proteomes" id="UP000557566">
    <property type="component" value="Unassembled WGS sequence"/>
</dbReference>
<feature type="region of interest" description="Disordered" evidence="1">
    <location>
        <begin position="43"/>
        <end position="62"/>
    </location>
</feature>
<dbReference type="EMBL" id="JAAVMX010000008">
    <property type="protein sequence ID" value="KAF4505482.1"/>
    <property type="molecule type" value="Genomic_DNA"/>
</dbReference>
<name>A0A8H4LUU1_9HYPO</name>
<dbReference type="AlphaFoldDB" id="A0A8H4LUU1"/>
<organism evidence="2 3">
    <name type="scientific">Ophiocordyceps sinensis</name>
    <dbReference type="NCBI Taxonomy" id="72228"/>
    <lineage>
        <taxon>Eukaryota</taxon>
        <taxon>Fungi</taxon>
        <taxon>Dikarya</taxon>
        <taxon>Ascomycota</taxon>
        <taxon>Pezizomycotina</taxon>
        <taxon>Sordariomycetes</taxon>
        <taxon>Hypocreomycetidae</taxon>
        <taxon>Hypocreales</taxon>
        <taxon>Ophiocordycipitaceae</taxon>
        <taxon>Ophiocordyceps</taxon>
    </lineage>
</organism>
<accession>A0A8H4LUU1</accession>
<evidence type="ECO:0000256" key="1">
    <source>
        <dbReference type="SAM" id="MobiDB-lite"/>
    </source>
</evidence>
<reference evidence="2 3" key="1">
    <citation type="journal article" date="2020" name="Genome Biol. Evol.">
        <title>A new high-quality draft genome assembly of the Chinese cordyceps Ophiocordyceps sinensis.</title>
        <authorList>
            <person name="Shu R."/>
            <person name="Zhang J."/>
            <person name="Meng Q."/>
            <person name="Zhang H."/>
            <person name="Zhou G."/>
            <person name="Li M."/>
            <person name="Wu P."/>
            <person name="Zhao Y."/>
            <person name="Chen C."/>
            <person name="Qin Q."/>
        </authorList>
    </citation>
    <scope>NUCLEOTIDE SEQUENCE [LARGE SCALE GENOMIC DNA]</scope>
    <source>
        <strain evidence="2 3">IOZ07</strain>
    </source>
</reference>
<sequence>MADASVPPSQSALRTSTRRKLRCRRASRLDWLSSSCITSAGSRRWHDALGSGSEAHHGGESPACCAAPAGFGGILALERKRGGADERRRERTARSLMEKHKEQNCRRDYEQTPFSFSPTHPQPPKGKERGIQS</sequence>
<protein>
    <submittedName>
        <fullName evidence="2">Uncharacterized protein</fullName>
    </submittedName>
</protein>
<feature type="compositionally biased region" description="Basic and acidic residues" evidence="1">
    <location>
        <begin position="80"/>
        <end position="110"/>
    </location>
</feature>
<proteinExistence type="predicted"/>
<comment type="caution">
    <text evidence="2">The sequence shown here is derived from an EMBL/GenBank/DDBJ whole genome shotgun (WGS) entry which is preliminary data.</text>
</comment>
<feature type="region of interest" description="Disordered" evidence="1">
    <location>
        <begin position="80"/>
        <end position="133"/>
    </location>
</feature>
<keyword evidence="3" id="KW-1185">Reference proteome</keyword>
<gene>
    <name evidence="2" type="ORF">G6O67_007426</name>
</gene>
<evidence type="ECO:0000313" key="2">
    <source>
        <dbReference type="EMBL" id="KAF4505482.1"/>
    </source>
</evidence>